<dbReference type="Gene3D" id="2.40.320.10">
    <property type="entry name" value="Hypothetical Protein Pfu-838710-001"/>
    <property type="match status" value="1"/>
</dbReference>
<sequence length="155" mass="17745">MIEIERKFLVTSDNFKKEAQKSTRIIQGFLNTDPERTVRIRIKGEQAFITVKGIGNASGTSRFEWEKSIPVEDAEALIKLCEPGIIKKTRFEIRLGDHTYEVDEFAGTNQGLVLAEIELSTENESFLKPDWLGQEVTGISKYYNSQLSKKPFKLW</sequence>
<dbReference type="InterPro" id="IPR012042">
    <property type="entry name" value="NeuTTM/CthTTM-like"/>
</dbReference>
<dbReference type="EMBL" id="VFWZ01000006">
    <property type="protein sequence ID" value="TPN83923.1"/>
    <property type="molecule type" value="Genomic_DNA"/>
</dbReference>
<feature type="domain" description="CYTH" evidence="1">
    <location>
        <begin position="1"/>
        <end position="149"/>
    </location>
</feature>
<accession>A0A504J8P4</accession>
<name>A0A504J8P4_9FLAO</name>
<dbReference type="CDD" id="cd07891">
    <property type="entry name" value="CYTH-like_CthTTM-like_1"/>
    <property type="match status" value="1"/>
</dbReference>
<comment type="caution">
    <text evidence="2">The sequence shown here is derived from an EMBL/GenBank/DDBJ whole genome shotgun (WGS) entry which is preliminary data.</text>
</comment>
<proteinExistence type="predicted"/>
<dbReference type="InterPro" id="IPR033469">
    <property type="entry name" value="CYTH-like_dom_sf"/>
</dbReference>
<dbReference type="InterPro" id="IPR023577">
    <property type="entry name" value="CYTH_domain"/>
</dbReference>
<dbReference type="PIRSF" id="PIRSF016487">
    <property type="entry name" value="CYTH_UCP016487"/>
    <property type="match status" value="1"/>
</dbReference>
<gene>
    <name evidence="2" type="ORF">FHK87_18335</name>
</gene>
<dbReference type="Proteomes" id="UP000315540">
    <property type="component" value="Unassembled WGS sequence"/>
</dbReference>
<dbReference type="SUPFAM" id="SSF55154">
    <property type="entry name" value="CYTH-like phosphatases"/>
    <property type="match status" value="1"/>
</dbReference>
<evidence type="ECO:0000259" key="1">
    <source>
        <dbReference type="PROSITE" id="PS51707"/>
    </source>
</evidence>
<organism evidence="2 3">
    <name type="scientific">Aquimarina algicola</name>
    <dbReference type="NCBI Taxonomy" id="2589995"/>
    <lineage>
        <taxon>Bacteria</taxon>
        <taxon>Pseudomonadati</taxon>
        <taxon>Bacteroidota</taxon>
        <taxon>Flavobacteriia</taxon>
        <taxon>Flavobacteriales</taxon>
        <taxon>Flavobacteriaceae</taxon>
        <taxon>Aquimarina</taxon>
    </lineage>
</organism>
<dbReference type="AlphaFoldDB" id="A0A504J8P4"/>
<evidence type="ECO:0000313" key="2">
    <source>
        <dbReference type="EMBL" id="TPN83923.1"/>
    </source>
</evidence>
<dbReference type="PROSITE" id="PS51707">
    <property type="entry name" value="CYTH"/>
    <property type="match status" value="1"/>
</dbReference>
<dbReference type="PANTHER" id="PTHR40114:SF1">
    <property type="entry name" value="SLR0698 PROTEIN"/>
    <property type="match status" value="1"/>
</dbReference>
<dbReference type="RefSeq" id="WP_140595231.1">
    <property type="nucleotide sequence ID" value="NZ_VFWZ01000006.1"/>
</dbReference>
<dbReference type="SMART" id="SM01118">
    <property type="entry name" value="CYTH"/>
    <property type="match status" value="1"/>
</dbReference>
<protein>
    <submittedName>
        <fullName evidence="2">CYTH domain-containing protein</fullName>
    </submittedName>
</protein>
<reference evidence="2 3" key="1">
    <citation type="submission" date="2019-06" db="EMBL/GenBank/DDBJ databases">
        <authorList>
            <person name="Meng X."/>
        </authorList>
    </citation>
    <scope>NUCLEOTIDE SEQUENCE [LARGE SCALE GENOMIC DNA]</scope>
    <source>
        <strain evidence="2 3">M625</strain>
    </source>
</reference>
<dbReference type="OrthoDB" id="9805588at2"/>
<keyword evidence="3" id="KW-1185">Reference proteome</keyword>
<dbReference type="Pfam" id="PF01928">
    <property type="entry name" value="CYTH"/>
    <property type="match status" value="1"/>
</dbReference>
<evidence type="ECO:0000313" key="3">
    <source>
        <dbReference type="Proteomes" id="UP000315540"/>
    </source>
</evidence>
<dbReference type="PANTHER" id="PTHR40114">
    <property type="entry name" value="SLR0698 PROTEIN"/>
    <property type="match status" value="1"/>
</dbReference>